<keyword evidence="6" id="KW-1133">Transmembrane helix</keyword>
<dbReference type="EMBL" id="CAWYQH010000152">
    <property type="protein sequence ID" value="CAK8696051.1"/>
    <property type="molecule type" value="Genomic_DNA"/>
</dbReference>
<dbReference type="InterPro" id="IPR001128">
    <property type="entry name" value="Cyt_P450"/>
</dbReference>
<dbReference type="Gene3D" id="1.10.630.10">
    <property type="entry name" value="Cytochrome P450"/>
    <property type="match status" value="1"/>
</dbReference>
<evidence type="ECO:0000313" key="8">
    <source>
        <dbReference type="Proteomes" id="UP001642483"/>
    </source>
</evidence>
<comment type="caution">
    <text evidence="7">The sequence shown here is derived from an EMBL/GenBank/DDBJ whole genome shotgun (WGS) entry which is preliminary data.</text>
</comment>
<gene>
    <name evidence="7" type="ORF">CVLEPA_LOCUS29243</name>
</gene>
<dbReference type="InterPro" id="IPR017972">
    <property type="entry name" value="Cyt_P450_CS"/>
</dbReference>
<accession>A0ABP0GWE7</accession>
<dbReference type="Pfam" id="PF00067">
    <property type="entry name" value="p450"/>
    <property type="match status" value="2"/>
</dbReference>
<evidence type="ECO:0000256" key="6">
    <source>
        <dbReference type="SAM" id="Phobius"/>
    </source>
</evidence>
<evidence type="ECO:0000256" key="2">
    <source>
        <dbReference type="ARBA" id="ARBA00010617"/>
    </source>
</evidence>
<dbReference type="InterPro" id="IPR036396">
    <property type="entry name" value="Cyt_P450_sf"/>
</dbReference>
<keyword evidence="3 5" id="KW-0479">Metal-binding</keyword>
<keyword evidence="5" id="KW-0503">Monooxygenase</keyword>
<feature type="transmembrane region" description="Helical" evidence="6">
    <location>
        <begin position="7"/>
        <end position="27"/>
    </location>
</feature>
<keyword evidence="5" id="KW-0560">Oxidoreductase</keyword>
<evidence type="ECO:0000313" key="7">
    <source>
        <dbReference type="EMBL" id="CAK8696051.1"/>
    </source>
</evidence>
<dbReference type="PANTHER" id="PTHR24300:SF397">
    <property type="entry name" value="CYTOCHROME P450 2U1"/>
    <property type="match status" value="1"/>
</dbReference>
<dbReference type="PRINTS" id="PR00463">
    <property type="entry name" value="EP450I"/>
</dbReference>
<comment type="similarity">
    <text evidence="2 5">Belongs to the cytochrome P450 family.</text>
</comment>
<dbReference type="Proteomes" id="UP001642483">
    <property type="component" value="Unassembled WGS sequence"/>
</dbReference>
<comment type="cofactor">
    <cofactor evidence="1">
        <name>heme</name>
        <dbReference type="ChEBI" id="CHEBI:30413"/>
    </cofactor>
</comment>
<dbReference type="InterPro" id="IPR002401">
    <property type="entry name" value="Cyt_P450_E_grp-I"/>
</dbReference>
<name>A0ABP0GWE7_CLALP</name>
<keyword evidence="4 5" id="KW-0408">Iron</keyword>
<keyword evidence="5" id="KW-0349">Heme</keyword>
<evidence type="ECO:0000256" key="4">
    <source>
        <dbReference type="ARBA" id="ARBA00023004"/>
    </source>
</evidence>
<dbReference type="PRINTS" id="PR00385">
    <property type="entry name" value="P450"/>
</dbReference>
<organism evidence="7 8">
    <name type="scientific">Clavelina lepadiformis</name>
    <name type="common">Light-bulb sea squirt</name>
    <name type="synonym">Ascidia lepadiformis</name>
    <dbReference type="NCBI Taxonomy" id="159417"/>
    <lineage>
        <taxon>Eukaryota</taxon>
        <taxon>Metazoa</taxon>
        <taxon>Chordata</taxon>
        <taxon>Tunicata</taxon>
        <taxon>Ascidiacea</taxon>
        <taxon>Aplousobranchia</taxon>
        <taxon>Clavelinidae</taxon>
        <taxon>Clavelina</taxon>
    </lineage>
</organism>
<keyword evidence="6" id="KW-0812">Transmembrane</keyword>
<keyword evidence="6" id="KW-0472">Membrane</keyword>
<evidence type="ECO:0000256" key="1">
    <source>
        <dbReference type="ARBA" id="ARBA00001971"/>
    </source>
</evidence>
<keyword evidence="8" id="KW-1185">Reference proteome</keyword>
<dbReference type="InterPro" id="IPR050182">
    <property type="entry name" value="Cytochrome_P450_fam2"/>
</dbReference>
<dbReference type="PROSITE" id="PS00086">
    <property type="entry name" value="CYTOCHROME_P450"/>
    <property type="match status" value="1"/>
</dbReference>
<evidence type="ECO:0000256" key="3">
    <source>
        <dbReference type="ARBA" id="ARBA00022723"/>
    </source>
</evidence>
<sequence>MYVTVNPFVTATILIALTSFLVWYFWYKQPPNGLPGTKGIPLFGVLFSLGSFAEKLFQKWAKIYGPLYGVKVGTMDVVVISSPEIAYKAFAKNDCFNDRPQSVPMLSDGKGIVMINSTDFHREQRRFGLYTLREFGMGRRSLEPRLIEISRELCTKIDDLCGDSGLSGPFQIHAKVYEAISSVISSIVFGHDVGKESKEFQDLIYSLFVQNDNAVLGSLMLFAPFLRHLPFFSNLWKKSQELGQRINDLIIIEIKAHQGSNDPNNPRDFIDCFLTEMARTGQADFEGEGVVHSSKTWRHVLKSEEVEVEECSSDWKPNTSFFLDQLVSLVRDIFVAGTDTTSTAVCWIILYLCKYPDVQKKMQQEIDDVIGQSGVPKISLMNRFPYTRAVIQEVTRIRPIVPLNVPHRASRDATLMGYHIPKGAIILTNIWAIHHDESRWPEPEVFRPKRHLDENGKFVKSSNWMLFGVGTRSCLGQQLANMELFITTISLFQRFQFSFPPGTIPDMNGESSVSLRPLHFDVNASRR</sequence>
<dbReference type="SUPFAM" id="SSF48264">
    <property type="entry name" value="Cytochrome P450"/>
    <property type="match status" value="1"/>
</dbReference>
<evidence type="ECO:0008006" key="9">
    <source>
        <dbReference type="Google" id="ProtNLM"/>
    </source>
</evidence>
<proteinExistence type="inferred from homology"/>
<evidence type="ECO:0000256" key="5">
    <source>
        <dbReference type="RuleBase" id="RU000461"/>
    </source>
</evidence>
<protein>
    <recommendedName>
        <fullName evidence="9">Cytochrome P450</fullName>
    </recommendedName>
</protein>
<dbReference type="PANTHER" id="PTHR24300">
    <property type="entry name" value="CYTOCHROME P450 508A4-RELATED"/>
    <property type="match status" value="1"/>
</dbReference>
<reference evidence="7 8" key="1">
    <citation type="submission" date="2024-02" db="EMBL/GenBank/DDBJ databases">
        <authorList>
            <person name="Daric V."/>
            <person name="Darras S."/>
        </authorList>
    </citation>
    <scope>NUCLEOTIDE SEQUENCE [LARGE SCALE GENOMIC DNA]</scope>
</reference>